<evidence type="ECO:0000313" key="3">
    <source>
        <dbReference type="Proteomes" id="UP000324800"/>
    </source>
</evidence>
<sequence length="107" mass="11962">MYEDQNSNDDVFGEADLIQLQVRDHKGKRKKGRSRGKAQSQTQPLLSSHQLIQGSTQSKLKVPGQRRGKTGTANRNINPSAQSSHIKQIADESDNNLGPIQTQIWNR</sequence>
<feature type="compositionally biased region" description="Polar residues" evidence="1">
    <location>
        <begin position="38"/>
        <end position="59"/>
    </location>
</feature>
<dbReference type="AlphaFoldDB" id="A0A5J4WAN4"/>
<reference evidence="2 3" key="1">
    <citation type="submission" date="2019-03" db="EMBL/GenBank/DDBJ databases">
        <title>Single cell metagenomics reveals metabolic interactions within the superorganism composed of flagellate Streblomastix strix and complex community of Bacteroidetes bacteria on its surface.</title>
        <authorList>
            <person name="Treitli S.C."/>
            <person name="Kolisko M."/>
            <person name="Husnik F."/>
            <person name="Keeling P."/>
            <person name="Hampl V."/>
        </authorList>
    </citation>
    <scope>NUCLEOTIDE SEQUENCE [LARGE SCALE GENOMIC DNA]</scope>
    <source>
        <strain evidence="2">ST1C</strain>
    </source>
</reference>
<proteinExistence type="predicted"/>
<feature type="compositionally biased region" description="Polar residues" evidence="1">
    <location>
        <begin position="71"/>
        <end position="86"/>
    </location>
</feature>
<protein>
    <submittedName>
        <fullName evidence="2">Uncharacterized protein</fullName>
    </submittedName>
</protein>
<evidence type="ECO:0000256" key="1">
    <source>
        <dbReference type="SAM" id="MobiDB-lite"/>
    </source>
</evidence>
<feature type="compositionally biased region" description="Acidic residues" evidence="1">
    <location>
        <begin position="1"/>
        <end position="13"/>
    </location>
</feature>
<evidence type="ECO:0000313" key="2">
    <source>
        <dbReference type="EMBL" id="KAA6391961.1"/>
    </source>
</evidence>
<feature type="compositionally biased region" description="Basic residues" evidence="1">
    <location>
        <begin position="25"/>
        <end position="36"/>
    </location>
</feature>
<feature type="compositionally biased region" description="Polar residues" evidence="1">
    <location>
        <begin position="95"/>
        <end position="107"/>
    </location>
</feature>
<feature type="region of interest" description="Disordered" evidence="1">
    <location>
        <begin position="1"/>
        <end position="107"/>
    </location>
</feature>
<comment type="caution">
    <text evidence="2">The sequence shown here is derived from an EMBL/GenBank/DDBJ whole genome shotgun (WGS) entry which is preliminary data.</text>
</comment>
<gene>
    <name evidence="2" type="ORF">EZS28_012517</name>
</gene>
<name>A0A5J4WAN4_9EUKA</name>
<dbReference type="Proteomes" id="UP000324800">
    <property type="component" value="Unassembled WGS sequence"/>
</dbReference>
<organism evidence="2 3">
    <name type="scientific">Streblomastix strix</name>
    <dbReference type="NCBI Taxonomy" id="222440"/>
    <lineage>
        <taxon>Eukaryota</taxon>
        <taxon>Metamonada</taxon>
        <taxon>Preaxostyla</taxon>
        <taxon>Oxymonadida</taxon>
        <taxon>Streblomastigidae</taxon>
        <taxon>Streblomastix</taxon>
    </lineage>
</organism>
<dbReference type="EMBL" id="SNRW01002706">
    <property type="protein sequence ID" value="KAA6391961.1"/>
    <property type="molecule type" value="Genomic_DNA"/>
</dbReference>
<accession>A0A5J4WAN4</accession>